<feature type="compositionally biased region" description="Pro residues" evidence="1">
    <location>
        <begin position="134"/>
        <end position="161"/>
    </location>
</feature>
<dbReference type="AlphaFoldDB" id="A0A7W8QTQ2"/>
<feature type="transmembrane region" description="Helical" evidence="2">
    <location>
        <begin position="84"/>
        <end position="108"/>
    </location>
</feature>
<dbReference type="Proteomes" id="UP000572635">
    <property type="component" value="Unassembled WGS sequence"/>
</dbReference>
<comment type="caution">
    <text evidence="3">The sequence shown here is derived from an EMBL/GenBank/DDBJ whole genome shotgun (WGS) entry which is preliminary data.</text>
</comment>
<gene>
    <name evidence="3" type="ORF">HDA36_006197</name>
</gene>
<sequence length="161" mass="16509">MFSYIVSGVFAALTVLSAVAGLVVLFRAGRAQNSRGLIAAAGILFIVCALLTAAVRVYFLYFGYSVTFAAEPPSSFSTTVQNVLMPVWNLLGPLLPAAAVVMLLIAAFRLPSEQDPAAPPAPHAHPPHAHARPPHAPPMPGAPRPAAPPAGPQPPGPPAAG</sequence>
<evidence type="ECO:0000313" key="3">
    <source>
        <dbReference type="EMBL" id="MBB5436049.1"/>
    </source>
</evidence>
<protein>
    <submittedName>
        <fullName evidence="3">Glucan phosphoethanolaminetransferase (Alkaline phosphatase superfamily)</fullName>
    </submittedName>
</protein>
<accession>A0A7W8QTQ2</accession>
<feature type="region of interest" description="Disordered" evidence="1">
    <location>
        <begin position="115"/>
        <end position="161"/>
    </location>
</feature>
<evidence type="ECO:0000313" key="4">
    <source>
        <dbReference type="Proteomes" id="UP000572635"/>
    </source>
</evidence>
<dbReference type="GO" id="GO:0016740">
    <property type="term" value="F:transferase activity"/>
    <property type="evidence" value="ECO:0007669"/>
    <property type="project" value="UniProtKB-KW"/>
</dbReference>
<keyword evidence="4" id="KW-1185">Reference proteome</keyword>
<evidence type="ECO:0000256" key="2">
    <source>
        <dbReference type="SAM" id="Phobius"/>
    </source>
</evidence>
<keyword evidence="2" id="KW-0812">Transmembrane</keyword>
<organism evidence="3 4">
    <name type="scientific">Nocardiopsis composta</name>
    <dbReference type="NCBI Taxonomy" id="157465"/>
    <lineage>
        <taxon>Bacteria</taxon>
        <taxon>Bacillati</taxon>
        <taxon>Actinomycetota</taxon>
        <taxon>Actinomycetes</taxon>
        <taxon>Streptosporangiales</taxon>
        <taxon>Nocardiopsidaceae</taxon>
        <taxon>Nocardiopsis</taxon>
    </lineage>
</organism>
<keyword evidence="2" id="KW-1133">Transmembrane helix</keyword>
<feature type="transmembrane region" description="Helical" evidence="2">
    <location>
        <begin position="6"/>
        <end position="26"/>
    </location>
</feature>
<reference evidence="3 4" key="1">
    <citation type="submission" date="2020-08" db="EMBL/GenBank/DDBJ databases">
        <title>Sequencing the genomes of 1000 actinobacteria strains.</title>
        <authorList>
            <person name="Klenk H.-P."/>
        </authorList>
    </citation>
    <scope>NUCLEOTIDE SEQUENCE [LARGE SCALE GENOMIC DNA]</scope>
    <source>
        <strain evidence="3 4">DSM 44551</strain>
    </source>
</reference>
<dbReference type="RefSeq" id="WP_184399303.1">
    <property type="nucleotide sequence ID" value="NZ_JACHDB010000002.1"/>
</dbReference>
<keyword evidence="2" id="KW-0472">Membrane</keyword>
<keyword evidence="3" id="KW-0808">Transferase</keyword>
<dbReference type="EMBL" id="JACHDB010000002">
    <property type="protein sequence ID" value="MBB5436049.1"/>
    <property type="molecule type" value="Genomic_DNA"/>
</dbReference>
<proteinExistence type="predicted"/>
<name>A0A7W8QTQ2_9ACTN</name>
<evidence type="ECO:0000256" key="1">
    <source>
        <dbReference type="SAM" id="MobiDB-lite"/>
    </source>
</evidence>
<feature type="transmembrane region" description="Helical" evidence="2">
    <location>
        <begin position="38"/>
        <end position="64"/>
    </location>
</feature>